<dbReference type="STRING" id="1035188.HMPREF9952_0874"/>
<comment type="caution">
    <text evidence="1">The sequence shown here is derived from an EMBL/GenBank/DDBJ whole genome shotgun (WGS) entry which is preliminary data.</text>
</comment>
<accession>F9Q5Z5</accession>
<protein>
    <submittedName>
        <fullName evidence="1">Conserved domain protein</fullName>
    </submittedName>
</protein>
<gene>
    <name evidence="1" type="ORF">HMPREF9952_0874</name>
</gene>
<dbReference type="Proteomes" id="UP000006235">
    <property type="component" value="Unassembled WGS sequence"/>
</dbReference>
<evidence type="ECO:0000313" key="1">
    <source>
        <dbReference type="EMBL" id="EGV07627.1"/>
    </source>
</evidence>
<organism evidence="1 2">
    <name type="scientific">Haemophilus pittmaniae HK 85</name>
    <dbReference type="NCBI Taxonomy" id="1035188"/>
    <lineage>
        <taxon>Bacteria</taxon>
        <taxon>Pseudomonadati</taxon>
        <taxon>Pseudomonadota</taxon>
        <taxon>Gammaproteobacteria</taxon>
        <taxon>Pasteurellales</taxon>
        <taxon>Pasteurellaceae</taxon>
        <taxon>Haemophilus</taxon>
    </lineage>
</organism>
<sequence>MFFDGAFAPAVSNLFMLNMSNFRLSAPKLGALLLYNTAPFNLIINLGIQ</sequence>
<reference evidence="1 2" key="1">
    <citation type="submission" date="2011-07" db="EMBL/GenBank/DDBJ databases">
        <authorList>
            <person name="Harkins D.M."/>
            <person name="Madupu R."/>
            <person name="Durkin A.S."/>
            <person name="Torralba M."/>
            <person name="Methe B."/>
            <person name="Sutton G.G."/>
            <person name="Nelson K.E."/>
        </authorList>
    </citation>
    <scope>NUCLEOTIDE SEQUENCE [LARGE SCALE GENOMIC DNA]</scope>
    <source>
        <strain evidence="1 2">HK 85</strain>
    </source>
</reference>
<proteinExistence type="predicted"/>
<dbReference type="AlphaFoldDB" id="F9Q5Z5"/>
<evidence type="ECO:0000313" key="2">
    <source>
        <dbReference type="Proteomes" id="UP000006235"/>
    </source>
</evidence>
<dbReference type="EMBL" id="AFUV01000003">
    <property type="protein sequence ID" value="EGV07627.1"/>
    <property type="molecule type" value="Genomic_DNA"/>
</dbReference>
<name>F9Q5Z5_9PAST</name>